<dbReference type="EMBL" id="JAMZIH010009024">
    <property type="protein sequence ID" value="KAJ1670891.1"/>
    <property type="molecule type" value="Genomic_DNA"/>
</dbReference>
<dbReference type="Proteomes" id="UP001145114">
    <property type="component" value="Unassembled WGS sequence"/>
</dbReference>
<name>A0ACC1H9U7_9FUNG</name>
<evidence type="ECO:0000313" key="2">
    <source>
        <dbReference type="Proteomes" id="UP001145114"/>
    </source>
</evidence>
<protein>
    <submittedName>
        <fullName evidence="1">Rab GDP dissociation inhibitor alpha</fullName>
    </submittedName>
</protein>
<accession>A0ACC1H9U7</accession>
<proteinExistence type="predicted"/>
<keyword evidence="2" id="KW-1185">Reference proteome</keyword>
<evidence type="ECO:0000313" key="1">
    <source>
        <dbReference type="EMBL" id="KAJ1670891.1"/>
    </source>
</evidence>
<feature type="non-terminal residue" evidence="1">
    <location>
        <position position="1"/>
    </location>
</feature>
<gene>
    <name evidence="1" type="primary">GDI1</name>
    <name evidence="1" type="ORF">EV182_007940</name>
</gene>
<comment type="caution">
    <text evidence="1">The sequence shown here is derived from an EMBL/GenBank/DDBJ whole genome shotgun (WGS) entry which is preliminary data.</text>
</comment>
<sequence>RVMLYTSSLAKYGRSPYIYPLYGLGELPQGFARLSAIYGGTYMLDVPVDGIVVDEQTGKFRGVRSGDKVVEAGLVIGDPSYFPDRVRKVARVVRAICLLRHPISGAEGDSLQIIIPQRQVGRQHDIYITCLSSSHQVVPRDMYLASVSTVVETDTPELEIRPALALLGDVVDKFVSISDICEPVDDGRDSNVFVSRSYDATSHFVTVYEDIKDIYKRATGRDLVVKKRPQGDGEAAAGEEP</sequence>
<organism evidence="1 2">
    <name type="scientific">Spiromyces aspiralis</name>
    <dbReference type="NCBI Taxonomy" id="68401"/>
    <lineage>
        <taxon>Eukaryota</taxon>
        <taxon>Fungi</taxon>
        <taxon>Fungi incertae sedis</taxon>
        <taxon>Zoopagomycota</taxon>
        <taxon>Kickxellomycotina</taxon>
        <taxon>Kickxellomycetes</taxon>
        <taxon>Kickxellales</taxon>
        <taxon>Kickxellaceae</taxon>
        <taxon>Spiromyces</taxon>
    </lineage>
</organism>
<reference evidence="1" key="1">
    <citation type="submission" date="2022-06" db="EMBL/GenBank/DDBJ databases">
        <title>Phylogenomic reconstructions and comparative analyses of Kickxellomycotina fungi.</title>
        <authorList>
            <person name="Reynolds N.K."/>
            <person name="Stajich J.E."/>
            <person name="Barry K."/>
            <person name="Grigoriev I.V."/>
            <person name="Crous P."/>
            <person name="Smith M.E."/>
        </authorList>
    </citation>
    <scope>NUCLEOTIDE SEQUENCE</scope>
    <source>
        <strain evidence="1">RSA 2271</strain>
    </source>
</reference>